<feature type="coiled-coil region" evidence="1">
    <location>
        <begin position="318"/>
        <end position="345"/>
    </location>
</feature>
<name>A0A1I2B3Q0_9BACI</name>
<dbReference type="GO" id="GO:0052621">
    <property type="term" value="F:diguanylate cyclase activity"/>
    <property type="evidence" value="ECO:0007669"/>
    <property type="project" value="TreeGrafter"/>
</dbReference>
<dbReference type="GO" id="GO:0005886">
    <property type="term" value="C:plasma membrane"/>
    <property type="evidence" value="ECO:0007669"/>
    <property type="project" value="TreeGrafter"/>
</dbReference>
<dbReference type="InterPro" id="IPR050469">
    <property type="entry name" value="Diguanylate_Cyclase"/>
</dbReference>
<evidence type="ECO:0000256" key="1">
    <source>
        <dbReference type="SAM" id="Coils"/>
    </source>
</evidence>
<dbReference type="InterPro" id="IPR035965">
    <property type="entry name" value="PAS-like_dom_sf"/>
</dbReference>
<reference evidence="3 4" key="1">
    <citation type="submission" date="2016-10" db="EMBL/GenBank/DDBJ databases">
        <authorList>
            <person name="de Groot N.N."/>
        </authorList>
    </citation>
    <scope>NUCLEOTIDE SEQUENCE [LARGE SCALE GENOMIC DNA]</scope>
    <source>
        <strain evidence="3 4">DSM 23995</strain>
    </source>
</reference>
<dbReference type="PANTHER" id="PTHR45138:SF9">
    <property type="entry name" value="DIGUANYLATE CYCLASE DGCM-RELATED"/>
    <property type="match status" value="1"/>
</dbReference>
<dbReference type="STRING" id="930128.SAMN05192532_10263"/>
<dbReference type="Gene3D" id="3.30.70.270">
    <property type="match status" value="1"/>
</dbReference>
<dbReference type="FunFam" id="3.30.70.270:FF:000001">
    <property type="entry name" value="Diguanylate cyclase domain protein"/>
    <property type="match status" value="1"/>
</dbReference>
<dbReference type="AlphaFoldDB" id="A0A1I2B3Q0"/>
<dbReference type="InterPro" id="IPR043128">
    <property type="entry name" value="Rev_trsase/Diguanyl_cyclase"/>
</dbReference>
<dbReference type="GO" id="GO:0043709">
    <property type="term" value="P:cell adhesion involved in single-species biofilm formation"/>
    <property type="evidence" value="ECO:0007669"/>
    <property type="project" value="TreeGrafter"/>
</dbReference>
<dbReference type="RefSeq" id="WP_091658098.1">
    <property type="nucleotide sequence ID" value="NZ_FONT01000002.1"/>
</dbReference>
<accession>A0A1I2B3Q0</accession>
<dbReference type="CDD" id="cd01949">
    <property type="entry name" value="GGDEF"/>
    <property type="match status" value="1"/>
</dbReference>
<dbReference type="SUPFAM" id="SSF55781">
    <property type="entry name" value="GAF domain-like"/>
    <property type="match status" value="1"/>
</dbReference>
<feature type="domain" description="GGDEF" evidence="2">
    <location>
        <begin position="373"/>
        <end position="511"/>
    </location>
</feature>
<dbReference type="Pfam" id="PF08447">
    <property type="entry name" value="PAS_3"/>
    <property type="match status" value="1"/>
</dbReference>
<dbReference type="SMART" id="SM00267">
    <property type="entry name" value="GGDEF"/>
    <property type="match status" value="1"/>
</dbReference>
<keyword evidence="1" id="KW-0175">Coiled coil</keyword>
<gene>
    <name evidence="3" type="ORF">SAMN05192532_10263</name>
</gene>
<dbReference type="Gene3D" id="3.30.450.20">
    <property type="entry name" value="PAS domain"/>
    <property type="match status" value="1"/>
</dbReference>
<proteinExistence type="predicted"/>
<dbReference type="Proteomes" id="UP000199516">
    <property type="component" value="Unassembled WGS sequence"/>
</dbReference>
<dbReference type="InterPro" id="IPR013655">
    <property type="entry name" value="PAS_fold_3"/>
</dbReference>
<sequence>MRSNREGKDIHALQYLLAQYEQLLEAVARASNQLIVTEDIPLAIEKSLKAFGEAIGAKRAFIMEYHPHSDTKEPALSMRYEWVAEGERPAINDPDEQNVPVRQKGTEHVIKQLKAGNIATMHIDTLPDSTQENLLKKKIPTHQLVPIIIGQKFWGFFGIMDEDETKWGDVNSRALFTIAGSLGATIKQLEEHEARVEIDHKFADVVANVPGVIYQWVERADGTYAMNFVSSKLEDMFGIDAKAVEEDVQELTKYIPPEDWKNYRHAIHIAKTEMTPWDFKGRFRTTEGVKWWHGIARPSLSRNGDIIFNGILMDITVQKKDEEELKRKTLELEEANRKLEKMSRVDSLTGIPNRRQFDEFLTFTWESARRTASDVSIIFIDIDDFKAYNDHYGHLKGDDCLKETASILRDVLKRSTDFVARLGGEEFVAVLPDTDPEGAVLVAERMRARIVEEKMKHEGPRGGTYVTISAGAASARPVDKKVTMHQLLDMADQALYEAKSNGKNQVVCKSCGVMSTDKK</sequence>
<dbReference type="InterPro" id="IPR000160">
    <property type="entry name" value="GGDEF_dom"/>
</dbReference>
<dbReference type="PROSITE" id="PS50887">
    <property type="entry name" value="GGDEF"/>
    <property type="match status" value="1"/>
</dbReference>
<organism evidence="3 4">
    <name type="scientific">Alteribacillus iranensis</name>
    <dbReference type="NCBI Taxonomy" id="930128"/>
    <lineage>
        <taxon>Bacteria</taxon>
        <taxon>Bacillati</taxon>
        <taxon>Bacillota</taxon>
        <taxon>Bacilli</taxon>
        <taxon>Bacillales</taxon>
        <taxon>Bacillaceae</taxon>
        <taxon>Alteribacillus</taxon>
    </lineage>
</organism>
<evidence type="ECO:0000313" key="4">
    <source>
        <dbReference type="Proteomes" id="UP000199516"/>
    </source>
</evidence>
<dbReference type="InterPro" id="IPR029016">
    <property type="entry name" value="GAF-like_dom_sf"/>
</dbReference>
<evidence type="ECO:0000313" key="3">
    <source>
        <dbReference type="EMBL" id="SFE50716.1"/>
    </source>
</evidence>
<dbReference type="GO" id="GO:1902201">
    <property type="term" value="P:negative regulation of bacterial-type flagellum-dependent cell motility"/>
    <property type="evidence" value="ECO:0007669"/>
    <property type="project" value="TreeGrafter"/>
</dbReference>
<dbReference type="Pfam" id="PF00990">
    <property type="entry name" value="GGDEF"/>
    <property type="match status" value="1"/>
</dbReference>
<protein>
    <submittedName>
        <fullName evidence="3">Diguanylate cyclase (GGDEF) domain-containing protein</fullName>
    </submittedName>
</protein>
<dbReference type="EMBL" id="FONT01000002">
    <property type="protein sequence ID" value="SFE50716.1"/>
    <property type="molecule type" value="Genomic_DNA"/>
</dbReference>
<dbReference type="NCBIfam" id="TIGR00254">
    <property type="entry name" value="GGDEF"/>
    <property type="match status" value="1"/>
</dbReference>
<dbReference type="PANTHER" id="PTHR45138">
    <property type="entry name" value="REGULATORY COMPONENTS OF SENSORY TRANSDUCTION SYSTEM"/>
    <property type="match status" value="1"/>
</dbReference>
<dbReference type="SUPFAM" id="SSF55785">
    <property type="entry name" value="PYP-like sensor domain (PAS domain)"/>
    <property type="match status" value="1"/>
</dbReference>
<dbReference type="InterPro" id="IPR029787">
    <property type="entry name" value="Nucleotide_cyclase"/>
</dbReference>
<dbReference type="Gene3D" id="3.30.450.40">
    <property type="match status" value="1"/>
</dbReference>
<keyword evidence="4" id="KW-1185">Reference proteome</keyword>
<evidence type="ECO:0000259" key="2">
    <source>
        <dbReference type="PROSITE" id="PS50887"/>
    </source>
</evidence>
<dbReference type="SUPFAM" id="SSF55073">
    <property type="entry name" value="Nucleotide cyclase"/>
    <property type="match status" value="1"/>
</dbReference>
<dbReference type="OrthoDB" id="9759607at2"/>